<gene>
    <name evidence="2" type="primary">LOC141380947</name>
</gene>
<sequence length="253" mass="27131">MFNWVAKVVPHAPNTQDDLGDEAITANGKASNRDKVNSSRPGREDDQSSQTSQGSVQAGMLNWLSNGFASALPQPAGSPLLPRASSDAKALQDEGSGEKTGVIGWISQGIGKVVPQPDEKYMREEPPDSEEVTEVYDAKDLPDMEPLPHIPVVELVSEDEGPEMEMSAQFPPKVINWIKNAIPHHVARHPNSSSSSQRSSQCSNKASVTEMDSITPSVVGRIVQGLGLSMPVLKGKEGCLEDGRIVQNGGRTQ</sequence>
<organism evidence="1 2">
    <name type="scientific">Danio rerio</name>
    <name type="common">Zebrafish</name>
    <name type="synonym">Brachydanio rerio</name>
    <dbReference type="NCBI Taxonomy" id="7955"/>
    <lineage>
        <taxon>Eukaryota</taxon>
        <taxon>Metazoa</taxon>
        <taxon>Chordata</taxon>
        <taxon>Craniata</taxon>
        <taxon>Vertebrata</taxon>
        <taxon>Euteleostomi</taxon>
        <taxon>Actinopterygii</taxon>
        <taxon>Neopterygii</taxon>
        <taxon>Teleostei</taxon>
        <taxon>Ostariophysi</taxon>
        <taxon>Cypriniformes</taxon>
        <taxon>Danionidae</taxon>
        <taxon>Danioninae</taxon>
        <taxon>Danio</taxon>
    </lineage>
</organism>
<evidence type="ECO:0000313" key="2">
    <source>
        <dbReference type="RefSeq" id="XP_073799124.1"/>
    </source>
</evidence>
<dbReference type="Proteomes" id="UP000000437">
    <property type="component" value="Chromosome 25"/>
</dbReference>
<keyword evidence="1" id="KW-1185">Reference proteome</keyword>
<name>A0AC58IY30_DANRE</name>
<proteinExistence type="predicted"/>
<evidence type="ECO:0000313" key="1">
    <source>
        <dbReference type="Proteomes" id="UP000000437"/>
    </source>
</evidence>
<accession>A0AC58IY30</accession>
<protein>
    <submittedName>
        <fullName evidence="2">Uncharacterized protein isoform X8</fullName>
    </submittedName>
</protein>
<dbReference type="RefSeq" id="XP_073799124.1">
    <property type="nucleotide sequence ID" value="XM_073943023.1"/>
</dbReference>
<reference evidence="2" key="1">
    <citation type="submission" date="2025-08" db="UniProtKB">
        <authorList>
            <consortium name="RefSeq"/>
        </authorList>
    </citation>
    <scope>IDENTIFICATION</scope>
    <source>
        <strain evidence="2">Tuebingen</strain>
        <tissue evidence="2">Fibroblasts and whole tissue</tissue>
    </source>
</reference>